<protein>
    <submittedName>
        <fullName evidence="1">Uncharacterized protein</fullName>
    </submittedName>
</protein>
<dbReference type="AlphaFoldDB" id="A0A7D5YVR3"/>
<dbReference type="RefSeq" id="XP_065986314.1">
    <property type="nucleotide sequence ID" value="XM_066130498.1"/>
</dbReference>
<dbReference type="Proteomes" id="UP000510686">
    <property type="component" value="Chromosome 2"/>
</dbReference>
<name>A0A7D5YVR3_9HYPO</name>
<evidence type="ECO:0000313" key="2">
    <source>
        <dbReference type="Proteomes" id="UP000510686"/>
    </source>
</evidence>
<accession>A0A7D5YVR3</accession>
<sequence length="80" mass="8746">MASHRGNQAVGLLNRHPLASIVSPQDGLIRQISKPPQLESLTTIPAVPALGGRRVLVLSFKVDRQQAKRLRAVDDARMID</sequence>
<proteinExistence type="predicted"/>
<gene>
    <name evidence="1" type="ORF">G6M90_00g050970</name>
</gene>
<dbReference type="KEGG" id="mbrn:90967756"/>
<keyword evidence="2" id="KW-1185">Reference proteome</keyword>
<organism evidence="1 2">
    <name type="scientific">Metarhizium brunneum</name>
    <dbReference type="NCBI Taxonomy" id="500148"/>
    <lineage>
        <taxon>Eukaryota</taxon>
        <taxon>Fungi</taxon>
        <taxon>Dikarya</taxon>
        <taxon>Ascomycota</taxon>
        <taxon>Pezizomycotina</taxon>
        <taxon>Sordariomycetes</taxon>
        <taxon>Hypocreomycetidae</taxon>
        <taxon>Hypocreales</taxon>
        <taxon>Clavicipitaceae</taxon>
        <taxon>Metarhizium</taxon>
    </lineage>
</organism>
<evidence type="ECO:0000313" key="1">
    <source>
        <dbReference type="EMBL" id="QLI67184.1"/>
    </source>
</evidence>
<dbReference type="GeneID" id="90967756"/>
<dbReference type="EMBL" id="CP058933">
    <property type="protein sequence ID" value="QLI67184.1"/>
    <property type="molecule type" value="Genomic_DNA"/>
</dbReference>
<reference evidence="1 2" key="1">
    <citation type="submission" date="2020-07" db="EMBL/GenBank/DDBJ databases">
        <title>Telomere length de novo assembly of all 7 chromosomes of the fungus, Metarhizium brunneum, using a novel assembly pipeline.</title>
        <authorList>
            <person name="Saud z."/>
            <person name="Kortsinoglou A."/>
            <person name="Kouvelis V.N."/>
            <person name="Butt T.M."/>
        </authorList>
    </citation>
    <scope>NUCLEOTIDE SEQUENCE [LARGE SCALE GENOMIC DNA]</scope>
    <source>
        <strain evidence="1 2">4556</strain>
    </source>
</reference>